<evidence type="ECO:0000259" key="6">
    <source>
        <dbReference type="PROSITE" id="PS50893"/>
    </source>
</evidence>
<keyword evidence="8" id="KW-1185">Reference proteome</keyword>
<dbReference type="RefSeq" id="WP_106339950.1">
    <property type="nucleotide sequence ID" value="NZ_PVZS01000035.1"/>
</dbReference>
<dbReference type="EMBL" id="PVZS01000035">
    <property type="protein sequence ID" value="PSC02916.1"/>
    <property type="molecule type" value="Genomic_DNA"/>
</dbReference>
<proteinExistence type="inferred from homology"/>
<dbReference type="GO" id="GO:0015658">
    <property type="term" value="F:branched-chain amino acid transmembrane transporter activity"/>
    <property type="evidence" value="ECO:0007669"/>
    <property type="project" value="TreeGrafter"/>
</dbReference>
<dbReference type="AlphaFoldDB" id="A0A2T1HMP6"/>
<reference evidence="8" key="1">
    <citation type="submission" date="2018-03" db="EMBL/GenBank/DDBJ databases">
        <authorList>
            <person name="Sun L."/>
            <person name="Liu H."/>
            <person name="Chen W."/>
            <person name="Huang K."/>
            <person name="Liu W."/>
            <person name="Gao X."/>
        </authorList>
    </citation>
    <scope>NUCLEOTIDE SEQUENCE [LARGE SCALE GENOMIC DNA]</scope>
    <source>
        <strain evidence="8">SH9</strain>
    </source>
</reference>
<evidence type="ECO:0000313" key="7">
    <source>
        <dbReference type="EMBL" id="PSC02916.1"/>
    </source>
</evidence>
<keyword evidence="5" id="KW-0029">Amino-acid transport</keyword>
<name>A0A2T1HMP6_9HYPH</name>
<dbReference type="GO" id="GO:0016887">
    <property type="term" value="F:ATP hydrolysis activity"/>
    <property type="evidence" value="ECO:0007669"/>
    <property type="project" value="InterPro"/>
</dbReference>
<dbReference type="CDD" id="cd03224">
    <property type="entry name" value="ABC_TM1139_LivF_branched"/>
    <property type="match status" value="1"/>
</dbReference>
<comment type="similarity">
    <text evidence="1">Belongs to the ABC transporter superfamily.</text>
</comment>
<dbReference type="PROSITE" id="PS50893">
    <property type="entry name" value="ABC_TRANSPORTER_2"/>
    <property type="match status" value="1"/>
</dbReference>
<keyword evidence="4 7" id="KW-0067">ATP-binding</keyword>
<dbReference type="PANTHER" id="PTHR43820:SF2">
    <property type="entry name" value="ABC TRANSPORTER ATP-BINDING PROTEIN"/>
    <property type="match status" value="1"/>
</dbReference>
<accession>A0A2T1HMP6</accession>
<evidence type="ECO:0000256" key="4">
    <source>
        <dbReference type="ARBA" id="ARBA00022840"/>
    </source>
</evidence>
<sequence length="232" mass="25216">MLKVERLDAFYGDSQVLHGVGITVGDGERVAIVGRNGAGKSTLLKSLMNAGPRVSGLVEWQGENLRDMPSFRRVRLGLSLVPEDRRIFGHVTVAENIEMARYAAGGNALPAAVVIERFPMLVPIKDRPGGRLSGGQQQMVAVARAIAARPKLMMLDEPTEGLAPVIVEQLARDVKAACVETGAALLLSEQNLWFARQCTDRLYIIDSGQIVFSGDWPALDRAPDVKQRYLAV</sequence>
<organism evidence="7 8">
    <name type="scientific">Alsobacter soli</name>
    <dbReference type="NCBI Taxonomy" id="2109933"/>
    <lineage>
        <taxon>Bacteria</taxon>
        <taxon>Pseudomonadati</taxon>
        <taxon>Pseudomonadota</taxon>
        <taxon>Alphaproteobacteria</taxon>
        <taxon>Hyphomicrobiales</taxon>
        <taxon>Alsobacteraceae</taxon>
        <taxon>Alsobacter</taxon>
    </lineage>
</organism>
<feature type="domain" description="ABC transporter" evidence="6">
    <location>
        <begin position="2"/>
        <end position="232"/>
    </location>
</feature>
<dbReference type="PROSITE" id="PS00211">
    <property type="entry name" value="ABC_TRANSPORTER_1"/>
    <property type="match status" value="1"/>
</dbReference>
<evidence type="ECO:0000256" key="5">
    <source>
        <dbReference type="ARBA" id="ARBA00022970"/>
    </source>
</evidence>
<dbReference type="SMART" id="SM00382">
    <property type="entry name" value="AAA"/>
    <property type="match status" value="1"/>
</dbReference>
<dbReference type="InterPro" id="IPR003439">
    <property type="entry name" value="ABC_transporter-like_ATP-bd"/>
</dbReference>
<evidence type="ECO:0000256" key="1">
    <source>
        <dbReference type="ARBA" id="ARBA00005417"/>
    </source>
</evidence>
<evidence type="ECO:0000256" key="3">
    <source>
        <dbReference type="ARBA" id="ARBA00022741"/>
    </source>
</evidence>
<keyword evidence="3" id="KW-0547">Nucleotide-binding</keyword>
<dbReference type="InterPro" id="IPR017871">
    <property type="entry name" value="ABC_transporter-like_CS"/>
</dbReference>
<gene>
    <name evidence="7" type="ORF">SLNSH_21790</name>
</gene>
<dbReference type="OrthoDB" id="7846240at2"/>
<dbReference type="Proteomes" id="UP000239772">
    <property type="component" value="Unassembled WGS sequence"/>
</dbReference>
<dbReference type="Gene3D" id="3.40.50.300">
    <property type="entry name" value="P-loop containing nucleotide triphosphate hydrolases"/>
    <property type="match status" value="1"/>
</dbReference>
<dbReference type="GO" id="GO:0005524">
    <property type="term" value="F:ATP binding"/>
    <property type="evidence" value="ECO:0007669"/>
    <property type="project" value="UniProtKB-KW"/>
</dbReference>
<dbReference type="InterPro" id="IPR027417">
    <property type="entry name" value="P-loop_NTPase"/>
</dbReference>
<comment type="caution">
    <text evidence="7">The sequence shown here is derived from an EMBL/GenBank/DDBJ whole genome shotgun (WGS) entry which is preliminary data.</text>
</comment>
<evidence type="ECO:0000256" key="2">
    <source>
        <dbReference type="ARBA" id="ARBA00022448"/>
    </source>
</evidence>
<protein>
    <submittedName>
        <fullName evidence="7">ABC transporter ATP-binding protein</fullName>
    </submittedName>
</protein>
<dbReference type="InterPro" id="IPR003593">
    <property type="entry name" value="AAA+_ATPase"/>
</dbReference>
<dbReference type="Pfam" id="PF00005">
    <property type="entry name" value="ABC_tran"/>
    <property type="match status" value="1"/>
</dbReference>
<evidence type="ECO:0000313" key="8">
    <source>
        <dbReference type="Proteomes" id="UP000239772"/>
    </source>
</evidence>
<dbReference type="PANTHER" id="PTHR43820">
    <property type="entry name" value="HIGH-AFFINITY BRANCHED-CHAIN AMINO ACID TRANSPORT ATP-BINDING PROTEIN LIVF"/>
    <property type="match status" value="1"/>
</dbReference>
<dbReference type="InterPro" id="IPR052156">
    <property type="entry name" value="BCAA_Transport_ATP-bd_LivF"/>
</dbReference>
<dbReference type="GO" id="GO:0015807">
    <property type="term" value="P:L-amino acid transport"/>
    <property type="evidence" value="ECO:0007669"/>
    <property type="project" value="TreeGrafter"/>
</dbReference>
<dbReference type="SUPFAM" id="SSF52540">
    <property type="entry name" value="P-loop containing nucleoside triphosphate hydrolases"/>
    <property type="match status" value="1"/>
</dbReference>
<keyword evidence="2" id="KW-0813">Transport</keyword>